<evidence type="ECO:0000313" key="10">
    <source>
        <dbReference type="Proteomes" id="UP000237839"/>
    </source>
</evidence>
<gene>
    <name evidence="9" type="ORF">S2091_3457</name>
</gene>
<comment type="caution">
    <text evidence="9">The sequence shown here is derived from an EMBL/GenBank/DDBJ whole genome shotgun (WGS) entry which is preliminary data.</text>
</comment>
<dbReference type="InterPro" id="IPR051906">
    <property type="entry name" value="TolC-like"/>
</dbReference>
<evidence type="ECO:0000256" key="2">
    <source>
        <dbReference type="ARBA" id="ARBA00007613"/>
    </source>
</evidence>
<dbReference type="PANTHER" id="PTHR30026">
    <property type="entry name" value="OUTER MEMBRANE PROTEIN TOLC"/>
    <property type="match status" value="1"/>
</dbReference>
<comment type="subcellular location">
    <subcellularLocation>
        <location evidence="1">Cell outer membrane</location>
    </subcellularLocation>
</comment>
<dbReference type="Proteomes" id="UP000237839">
    <property type="component" value="Unassembled WGS sequence"/>
</dbReference>
<evidence type="ECO:0000256" key="3">
    <source>
        <dbReference type="ARBA" id="ARBA00022448"/>
    </source>
</evidence>
<comment type="similarity">
    <text evidence="2">Belongs to the outer membrane factor (OMF) (TC 1.B.17) family.</text>
</comment>
<protein>
    <submittedName>
        <fullName evidence="9">Outer membrane efflux protein</fullName>
    </submittedName>
</protein>
<evidence type="ECO:0000313" key="9">
    <source>
        <dbReference type="EMBL" id="PRC91901.1"/>
    </source>
</evidence>
<dbReference type="InterPro" id="IPR003423">
    <property type="entry name" value="OMP_efflux"/>
</dbReference>
<evidence type="ECO:0000256" key="7">
    <source>
        <dbReference type="ARBA" id="ARBA00023237"/>
    </source>
</evidence>
<evidence type="ECO:0000256" key="6">
    <source>
        <dbReference type="ARBA" id="ARBA00023136"/>
    </source>
</evidence>
<evidence type="ECO:0000256" key="1">
    <source>
        <dbReference type="ARBA" id="ARBA00004442"/>
    </source>
</evidence>
<dbReference type="GO" id="GO:0009279">
    <property type="term" value="C:cell outer membrane"/>
    <property type="evidence" value="ECO:0007669"/>
    <property type="project" value="UniProtKB-SubCell"/>
</dbReference>
<proteinExistence type="inferred from homology"/>
<dbReference type="Pfam" id="PF02321">
    <property type="entry name" value="OEP"/>
    <property type="match status" value="2"/>
</dbReference>
<dbReference type="SUPFAM" id="SSF56954">
    <property type="entry name" value="Outer membrane efflux proteins (OEP)"/>
    <property type="match status" value="1"/>
</dbReference>
<dbReference type="GO" id="GO:0015288">
    <property type="term" value="F:porin activity"/>
    <property type="evidence" value="ECO:0007669"/>
    <property type="project" value="TreeGrafter"/>
</dbReference>
<dbReference type="RefSeq" id="WP_105533203.1">
    <property type="nucleotide sequence ID" value="NZ_PUGF01000018.1"/>
</dbReference>
<keyword evidence="4" id="KW-1134">Transmembrane beta strand</keyword>
<evidence type="ECO:0000256" key="8">
    <source>
        <dbReference type="SAM" id="Coils"/>
    </source>
</evidence>
<evidence type="ECO:0000256" key="4">
    <source>
        <dbReference type="ARBA" id="ARBA00022452"/>
    </source>
</evidence>
<feature type="coiled-coil region" evidence="8">
    <location>
        <begin position="222"/>
        <end position="249"/>
    </location>
</feature>
<keyword evidence="3" id="KW-0813">Transport</keyword>
<dbReference type="OrthoDB" id="187483at2"/>
<dbReference type="Gene3D" id="1.20.1600.10">
    <property type="entry name" value="Outer membrane efflux proteins (OEP)"/>
    <property type="match status" value="1"/>
</dbReference>
<evidence type="ECO:0000256" key="5">
    <source>
        <dbReference type="ARBA" id="ARBA00022692"/>
    </source>
</evidence>
<keyword evidence="6" id="KW-0472">Membrane</keyword>
<dbReference type="AlphaFoldDB" id="A0A2S9GW18"/>
<dbReference type="GO" id="GO:0015562">
    <property type="term" value="F:efflux transmembrane transporter activity"/>
    <property type="evidence" value="ECO:0007669"/>
    <property type="project" value="InterPro"/>
</dbReference>
<dbReference type="EMBL" id="PUGF01000018">
    <property type="protein sequence ID" value="PRC91901.1"/>
    <property type="molecule type" value="Genomic_DNA"/>
</dbReference>
<dbReference type="PANTHER" id="PTHR30026:SF5">
    <property type="entry name" value="ABC-TYPE EFFLUX SYSTEM SECRETIN COMPONENT"/>
    <property type="match status" value="1"/>
</dbReference>
<keyword evidence="5" id="KW-0812">Transmembrane</keyword>
<keyword evidence="10" id="KW-1185">Reference proteome</keyword>
<keyword evidence="8" id="KW-0175">Coiled coil</keyword>
<organism evidence="9 10">
    <name type="scientific">Solimicrobium silvestre</name>
    <dbReference type="NCBI Taxonomy" id="2099400"/>
    <lineage>
        <taxon>Bacteria</taxon>
        <taxon>Pseudomonadati</taxon>
        <taxon>Pseudomonadota</taxon>
        <taxon>Betaproteobacteria</taxon>
        <taxon>Burkholderiales</taxon>
        <taxon>Oxalobacteraceae</taxon>
        <taxon>Solimicrobium</taxon>
    </lineage>
</organism>
<reference evidence="9 10" key="1">
    <citation type="submission" date="2018-02" db="EMBL/GenBank/DDBJ databases">
        <title>Solimicrobium silvestre gen. nov., sp. nov., isolated from alpine forest soil.</title>
        <authorList>
            <person name="Margesin R."/>
            <person name="Albuquerque L."/>
            <person name="Zhang D.-C."/>
            <person name="Froufe H.J.C."/>
            <person name="Severino R."/>
            <person name="Roxo I."/>
            <person name="Egas C."/>
            <person name="Da Costa M.S."/>
        </authorList>
    </citation>
    <scope>NUCLEOTIDE SEQUENCE [LARGE SCALE GENOMIC DNA]</scope>
    <source>
        <strain evidence="9 10">S20-91</strain>
    </source>
</reference>
<accession>A0A2S9GW18</accession>
<sequence>MRIAYHLNRFSLHLYQGTSAALLTAIFINTNSIAATPFNFEQAQQQLFARGGDIVAAKAEIRSKELLTESLQSLDYPRISLAVTALEYKQHLGINLSSITDLLNDPLAGLPMPPLTTLLPDSFDYTLRGSLVSKNVSMFWPLYTGGKITATQNLAKATISQAESELHHTKEQLVSVLVQRYFGLQLARQAAQTRADVVAGVMENDHAAMRMEQQGVISRLERLQVQAALSDAQRNAAKARRDAEIAEVALRHMLASDIEVEPQTALFVISAALEPLHDFIQTALAQHPGLGIIAAKRDQASQLLAIEKASYLPTVTLLGRYEVAPVDRADWIVGLSVRVPLFNNIDRRTSVGAAEQLVIKADALKEQALLNIETLIERNYRLMEQAREQYLMMAENEALAKEALRLRKVGLKQGTGTVLEIIEEQLNLAKVQTERSQASYDFVVELANLLEASGQSERFSEYARRADIRITRENS</sequence>
<keyword evidence="7" id="KW-0998">Cell outer membrane</keyword>
<dbReference type="GO" id="GO:1990281">
    <property type="term" value="C:efflux pump complex"/>
    <property type="evidence" value="ECO:0007669"/>
    <property type="project" value="TreeGrafter"/>
</dbReference>
<name>A0A2S9GW18_9BURK</name>